<sequence>MRAALAGAALLVLALAGCTGDPDASPTPRPSTGASSPTPDETPTTTRLTWQPVDAATTDTVTQGDGFAVVVDQSKRAVTLDEAGESTTFRAPARFQFNDVLTDGSWLVLVAQDEQEVQPSRATVVELATGKRSVIDGESDLPTVNGGSWAIADGTVLHPTFRGTAYCLAKVDLASLTSELGYCAPRRGGFSHLVVSPQATSLLTFSGRPQCRTVASLDGAEVVPFAEVTECKGWDGAVTADGTIWSEVRNENRVEQAEFFASDEGTTTQLGVGTTGSLTWCGDSAYFVRDSQGAGSRAQLLRWTPSGRLDVAYESPGRGEAFLATPRCAGDVLSVSAFGEGGDEQVWAKVPG</sequence>
<organism evidence="2">
    <name type="scientific">metagenome</name>
    <dbReference type="NCBI Taxonomy" id="256318"/>
    <lineage>
        <taxon>unclassified sequences</taxon>
        <taxon>metagenomes</taxon>
    </lineage>
</organism>
<feature type="region of interest" description="Disordered" evidence="1">
    <location>
        <begin position="21"/>
        <end position="46"/>
    </location>
</feature>
<accession>A0A2P2BYL6</accession>
<dbReference type="AlphaFoldDB" id="A0A2P2BYL6"/>
<evidence type="ECO:0000313" key="2">
    <source>
        <dbReference type="EMBL" id="CUR54821.1"/>
    </source>
</evidence>
<dbReference type="SUPFAM" id="SSF101898">
    <property type="entry name" value="NHL repeat"/>
    <property type="match status" value="1"/>
</dbReference>
<protein>
    <submittedName>
        <fullName evidence="2">Uncharacterized protein</fullName>
    </submittedName>
</protein>
<dbReference type="EMBL" id="CZKA01000015">
    <property type="protein sequence ID" value="CUR54821.1"/>
    <property type="molecule type" value="Genomic_DNA"/>
</dbReference>
<name>A0A2P2BYL6_9ZZZZ</name>
<evidence type="ECO:0000256" key="1">
    <source>
        <dbReference type="SAM" id="MobiDB-lite"/>
    </source>
</evidence>
<gene>
    <name evidence="2" type="ORF">NOCA2220012</name>
</gene>
<feature type="compositionally biased region" description="Low complexity" evidence="1">
    <location>
        <begin position="37"/>
        <end position="46"/>
    </location>
</feature>
<dbReference type="PROSITE" id="PS51257">
    <property type="entry name" value="PROKAR_LIPOPROTEIN"/>
    <property type="match status" value="1"/>
</dbReference>
<proteinExistence type="predicted"/>
<reference evidence="2" key="1">
    <citation type="submission" date="2015-08" db="EMBL/GenBank/DDBJ databases">
        <authorList>
            <person name="Babu N.S."/>
            <person name="Beckwith C.J."/>
            <person name="Beseler K.G."/>
            <person name="Brison A."/>
            <person name="Carone J.V."/>
            <person name="Caskin T.P."/>
            <person name="Diamond M."/>
            <person name="Durham M.E."/>
            <person name="Foxe J.M."/>
            <person name="Go M."/>
            <person name="Henderson B.A."/>
            <person name="Jones I.B."/>
            <person name="McGettigan J.A."/>
            <person name="Micheletti S.J."/>
            <person name="Nasrallah M.E."/>
            <person name="Ortiz D."/>
            <person name="Piller C.R."/>
            <person name="Privatt S.R."/>
            <person name="Schneider S.L."/>
            <person name="Sharp S."/>
            <person name="Smith T.C."/>
            <person name="Stanton J.D."/>
            <person name="Ullery H.E."/>
            <person name="Wilson R.J."/>
            <person name="Serrano M.G."/>
            <person name="Buck G."/>
            <person name="Lee V."/>
            <person name="Wang Y."/>
            <person name="Carvalho R."/>
            <person name="Voegtly L."/>
            <person name="Shi R."/>
            <person name="Duckworth R."/>
            <person name="Johnson A."/>
            <person name="Loviza R."/>
            <person name="Walstead R."/>
            <person name="Shah Z."/>
            <person name="Kiflezghi M."/>
            <person name="Wade K."/>
            <person name="Ball S.L."/>
            <person name="Bradley K.W."/>
            <person name="Asai D.J."/>
            <person name="Bowman C.A."/>
            <person name="Russell D.A."/>
            <person name="Pope W.H."/>
            <person name="Jacobs-Sera D."/>
            <person name="Hendrix R.W."/>
            <person name="Hatfull G.F."/>
        </authorList>
    </citation>
    <scope>NUCLEOTIDE SEQUENCE</scope>
</reference>